<comment type="caution">
    <text evidence="1">The sequence shown here is derived from an EMBL/GenBank/DDBJ whole genome shotgun (WGS) entry which is preliminary data.</text>
</comment>
<dbReference type="EMBL" id="PEZX01000022">
    <property type="protein sequence ID" value="PIS07047.1"/>
    <property type="molecule type" value="Genomic_DNA"/>
</dbReference>
<name>A0A2M6R975_9BACT</name>
<organism evidence="1 2">
    <name type="scientific">Candidatus Berkelbacteria bacterium CG10_big_fil_rev_8_21_14_0_10_43_14</name>
    <dbReference type="NCBI Taxonomy" id="1974515"/>
    <lineage>
        <taxon>Bacteria</taxon>
        <taxon>Candidatus Berkelbacteria</taxon>
    </lineage>
</organism>
<dbReference type="Proteomes" id="UP000231162">
    <property type="component" value="Unassembled WGS sequence"/>
</dbReference>
<dbReference type="AlphaFoldDB" id="A0A2M6R975"/>
<gene>
    <name evidence="1" type="ORF">COT79_01470</name>
</gene>
<sequence>MITIIVLWGVVILLTALTITLSGQENILALGIVVFPLIGWAITNDQVTPQPEYGDNFETTRNVSTVRWDDIPKGMYKKLGKFYLNLPSGKAKVVRKLDDFVTVKVVVSPRGEKKLATVQTAKNETGSWWVWDPSKEGYREGHLEPEK</sequence>
<proteinExistence type="predicted"/>
<accession>A0A2M6R975</accession>
<evidence type="ECO:0000313" key="2">
    <source>
        <dbReference type="Proteomes" id="UP000231162"/>
    </source>
</evidence>
<reference evidence="2" key="1">
    <citation type="submission" date="2017-09" db="EMBL/GenBank/DDBJ databases">
        <title>Depth-based differentiation of microbial function through sediment-hosted aquifers and enrichment of novel symbionts in the deep terrestrial subsurface.</title>
        <authorList>
            <person name="Probst A.J."/>
            <person name="Ladd B."/>
            <person name="Jarett J.K."/>
            <person name="Geller-Mcgrath D.E."/>
            <person name="Sieber C.M.K."/>
            <person name="Emerson J.B."/>
            <person name="Anantharaman K."/>
            <person name="Thomas B.C."/>
            <person name="Malmstrom R."/>
            <person name="Stieglmeier M."/>
            <person name="Klingl A."/>
            <person name="Woyke T."/>
            <person name="Ryan C.M."/>
            <person name="Banfield J.F."/>
        </authorList>
    </citation>
    <scope>NUCLEOTIDE SEQUENCE [LARGE SCALE GENOMIC DNA]</scope>
</reference>
<evidence type="ECO:0000313" key="1">
    <source>
        <dbReference type="EMBL" id="PIS07047.1"/>
    </source>
</evidence>
<protein>
    <submittedName>
        <fullName evidence="1">Uncharacterized protein</fullName>
    </submittedName>
</protein>